<dbReference type="RefSeq" id="WP_041061574.1">
    <property type="nucleotide sequence ID" value="NZ_JXRR01000022.1"/>
</dbReference>
<dbReference type="EMBL" id="JXRR01000022">
    <property type="protein sequence ID" value="KIL43211.1"/>
    <property type="molecule type" value="Genomic_DNA"/>
</dbReference>
<protein>
    <submittedName>
        <fullName evidence="1">Stage III sporulation protein AH</fullName>
    </submittedName>
</protein>
<dbReference type="OrthoDB" id="268235at2"/>
<reference evidence="1 2" key="1">
    <citation type="submission" date="2015-01" db="EMBL/GenBank/DDBJ databases">
        <title>Jeotgalibacillus campisalis genome sequencing.</title>
        <authorList>
            <person name="Goh K.M."/>
            <person name="Chan K.-G."/>
            <person name="Yaakop A.S."/>
            <person name="Ee R."/>
            <person name="Gan H.M."/>
            <person name="Chan C.S."/>
        </authorList>
    </citation>
    <scope>NUCLEOTIDE SEQUENCE [LARGE SCALE GENOMIC DNA]</scope>
    <source>
        <strain evidence="1 2">SF-57</strain>
    </source>
</reference>
<proteinExistence type="predicted"/>
<comment type="caution">
    <text evidence="1">The sequence shown here is derived from an EMBL/GenBank/DDBJ whole genome shotgun (WGS) entry which is preliminary data.</text>
</comment>
<evidence type="ECO:0000313" key="2">
    <source>
        <dbReference type="Proteomes" id="UP000031972"/>
    </source>
</evidence>
<dbReference type="AlphaFoldDB" id="A0A0C2VFA5"/>
<keyword evidence="2" id="KW-1185">Reference proteome</keyword>
<sequence>MLTIYENVKGKRYKELIDFLSKHCNRFAFVENRQMMEIEEDRLAYIDNLISNIEVHLIERKTQREWETTKLRGNTAYVFYFQLNNATRQFLKEHSHSLFDWISPELPEDLIFYQNDKCILAGCSHEGFFVVDETLWKSFILS</sequence>
<name>A0A0C2VFA5_9BACL</name>
<accession>A0A0C2VFA5</accession>
<dbReference type="PATRIC" id="fig|220754.4.peg.3625"/>
<organism evidence="1 2">
    <name type="scientific">Jeotgalibacillus campisalis</name>
    <dbReference type="NCBI Taxonomy" id="220754"/>
    <lineage>
        <taxon>Bacteria</taxon>
        <taxon>Bacillati</taxon>
        <taxon>Bacillota</taxon>
        <taxon>Bacilli</taxon>
        <taxon>Bacillales</taxon>
        <taxon>Caryophanaceae</taxon>
        <taxon>Jeotgalibacillus</taxon>
    </lineage>
</organism>
<evidence type="ECO:0000313" key="1">
    <source>
        <dbReference type="EMBL" id="KIL43211.1"/>
    </source>
</evidence>
<gene>
    <name evidence="1" type="ORF">KR50_36140</name>
</gene>
<dbReference type="Proteomes" id="UP000031972">
    <property type="component" value="Unassembled WGS sequence"/>
</dbReference>